<name>A0A6P2S4A4_9BURK</name>
<dbReference type="PRINTS" id="PR01009">
    <property type="entry name" value="FLGMRINGFLIF"/>
</dbReference>
<evidence type="ECO:0000256" key="6">
    <source>
        <dbReference type="ARBA" id="ARBA00022989"/>
    </source>
</evidence>
<keyword evidence="8 9" id="KW-0975">Bacterial flagellum</keyword>
<evidence type="ECO:0000313" key="15">
    <source>
        <dbReference type="Proteomes" id="UP000494330"/>
    </source>
</evidence>
<evidence type="ECO:0000259" key="13">
    <source>
        <dbReference type="Pfam" id="PF08345"/>
    </source>
</evidence>
<feature type="region of interest" description="Disordered" evidence="10">
    <location>
        <begin position="299"/>
        <end position="324"/>
    </location>
</feature>
<dbReference type="GO" id="GO:0071973">
    <property type="term" value="P:bacterial-type flagellum-dependent cell motility"/>
    <property type="evidence" value="ECO:0007669"/>
    <property type="project" value="InterPro"/>
</dbReference>
<evidence type="ECO:0000256" key="10">
    <source>
        <dbReference type="SAM" id="MobiDB-lite"/>
    </source>
</evidence>
<reference evidence="14 15" key="1">
    <citation type="submission" date="2019-09" db="EMBL/GenBank/DDBJ databases">
        <authorList>
            <person name="Depoorter E."/>
        </authorList>
    </citation>
    <scope>NUCLEOTIDE SEQUENCE [LARGE SCALE GENOMIC DNA]</scope>
    <source>
        <strain evidence="14">LMG 30113</strain>
    </source>
</reference>
<evidence type="ECO:0000256" key="3">
    <source>
        <dbReference type="ARBA" id="ARBA00007971"/>
    </source>
</evidence>
<dbReference type="InterPro" id="IPR006182">
    <property type="entry name" value="FliF_N_dom"/>
</dbReference>
<dbReference type="AlphaFoldDB" id="A0A6P2S4A4"/>
<keyword evidence="7 11" id="KW-0472">Membrane</keyword>
<evidence type="ECO:0000256" key="1">
    <source>
        <dbReference type="ARBA" id="ARBA00004117"/>
    </source>
</evidence>
<feature type="region of interest" description="Disordered" evidence="10">
    <location>
        <begin position="395"/>
        <end position="422"/>
    </location>
</feature>
<evidence type="ECO:0000256" key="9">
    <source>
        <dbReference type="PIRNR" id="PIRNR004862"/>
    </source>
</evidence>
<dbReference type="InterPro" id="IPR043427">
    <property type="entry name" value="YscJ/FliF"/>
</dbReference>
<keyword evidence="6 11" id="KW-1133">Transmembrane helix</keyword>
<dbReference type="InterPro" id="IPR013556">
    <property type="entry name" value="Flag_M-ring_C"/>
</dbReference>
<feature type="domain" description="Flagellar M-ring N-terminal" evidence="12">
    <location>
        <begin position="42"/>
        <end position="217"/>
    </location>
</feature>
<sequence length="524" mass="54437">MWQWWNKLGESVGGAARAGLMGVVVVVALFMGGSAYWLLRSTPQVLFGDLSPQDTAAMTAELDRMKVPYTLAESGGDGGTKILVDGVDVYKTRIKLMGKDIPLHGAVGFELFNGSDFGMTEFAQKINYQRALQGELTRTILSLAEVRDARVLLAFPEQSVFRQPTGSAKASVTLTLKPGRELGADQVAGIQRLVAASVPGIVAQNVTIVDQSGVALTRSPVDADAGASGSAVLELKKDADRYFSRKVNDVLTQALGAGRALASVDVTLDMERMQSSLDEPVSPVGRTGVPTGVVVREHETNRGVPLPDSSHAGGEGADTGGSDQRDVEYAIGHRVEQVVSQPGSIRRIQVAVVVNSPLAADQADHLQKVIAASVGASAERGDVVVIQTLDASQSPASSAGIATPGGPEAAPVADRRATDPARAPRGMEHVSIIEAVVAGLAVAVVAALLFGIARQRGTRAELPRYGKPLTDEQRVAALAQLHGWLRGGGPDLQPAAALQGQSGVAGGLLQPHAKGDGGAGVRHG</sequence>
<keyword evidence="14" id="KW-0966">Cell projection</keyword>
<keyword evidence="15" id="KW-1185">Reference proteome</keyword>
<dbReference type="Pfam" id="PF01514">
    <property type="entry name" value="YscJ_FliF"/>
    <property type="match status" value="1"/>
</dbReference>
<dbReference type="NCBIfam" id="TIGR00206">
    <property type="entry name" value="fliF"/>
    <property type="match status" value="1"/>
</dbReference>
<dbReference type="PANTHER" id="PTHR30046">
    <property type="entry name" value="FLAGELLAR M-RING PROTEIN"/>
    <property type="match status" value="1"/>
</dbReference>
<feature type="transmembrane region" description="Helical" evidence="11">
    <location>
        <begin position="432"/>
        <end position="453"/>
    </location>
</feature>
<dbReference type="EMBL" id="CABVQD010000046">
    <property type="protein sequence ID" value="VWC43736.1"/>
    <property type="molecule type" value="Genomic_DNA"/>
</dbReference>
<evidence type="ECO:0000256" key="4">
    <source>
        <dbReference type="ARBA" id="ARBA00022475"/>
    </source>
</evidence>
<keyword evidence="5 11" id="KW-0812">Transmembrane</keyword>
<evidence type="ECO:0000313" key="14">
    <source>
        <dbReference type="EMBL" id="VWC43736.1"/>
    </source>
</evidence>
<evidence type="ECO:0000256" key="8">
    <source>
        <dbReference type="ARBA" id="ARBA00023143"/>
    </source>
</evidence>
<dbReference type="Pfam" id="PF08345">
    <property type="entry name" value="YscJ_FliF_C"/>
    <property type="match status" value="1"/>
</dbReference>
<feature type="domain" description="Flagellar M-ring C-terminal" evidence="13">
    <location>
        <begin position="251"/>
        <end position="389"/>
    </location>
</feature>
<keyword evidence="4" id="KW-1003">Cell membrane</keyword>
<organism evidence="14 15">
    <name type="scientific">Burkholderia paludis</name>
    <dbReference type="NCBI Taxonomy" id="1506587"/>
    <lineage>
        <taxon>Bacteria</taxon>
        <taxon>Pseudomonadati</taxon>
        <taxon>Pseudomonadota</taxon>
        <taxon>Betaproteobacteria</taxon>
        <taxon>Burkholderiales</taxon>
        <taxon>Burkholderiaceae</taxon>
        <taxon>Burkholderia</taxon>
        <taxon>Burkholderia cepacia complex</taxon>
    </lineage>
</organism>
<dbReference type="RefSeq" id="WP_152603417.1">
    <property type="nucleotide sequence ID" value="NZ_CABVQD010000046.1"/>
</dbReference>
<dbReference type="GO" id="GO:0005886">
    <property type="term" value="C:plasma membrane"/>
    <property type="evidence" value="ECO:0007669"/>
    <property type="project" value="UniProtKB-SubCell"/>
</dbReference>
<dbReference type="Gene3D" id="3.30.300.30">
    <property type="match status" value="1"/>
</dbReference>
<evidence type="ECO:0000256" key="5">
    <source>
        <dbReference type="ARBA" id="ARBA00022692"/>
    </source>
</evidence>
<dbReference type="Proteomes" id="UP000494330">
    <property type="component" value="Unassembled WGS sequence"/>
</dbReference>
<keyword evidence="14" id="KW-0282">Flagellum</keyword>
<dbReference type="InterPro" id="IPR000067">
    <property type="entry name" value="FlgMring_FliF"/>
</dbReference>
<dbReference type="GO" id="GO:0009431">
    <property type="term" value="C:bacterial-type flagellum basal body, MS ring"/>
    <property type="evidence" value="ECO:0007669"/>
    <property type="project" value="InterPro"/>
</dbReference>
<dbReference type="GO" id="GO:0003774">
    <property type="term" value="F:cytoskeletal motor activity"/>
    <property type="evidence" value="ECO:0007669"/>
    <property type="project" value="InterPro"/>
</dbReference>
<evidence type="ECO:0000256" key="7">
    <source>
        <dbReference type="ARBA" id="ARBA00023136"/>
    </source>
</evidence>
<dbReference type="PIRSF" id="PIRSF004862">
    <property type="entry name" value="FliF"/>
    <property type="match status" value="1"/>
</dbReference>
<gene>
    <name evidence="14" type="ORF">BPA30113_07124</name>
</gene>
<evidence type="ECO:0000259" key="12">
    <source>
        <dbReference type="Pfam" id="PF01514"/>
    </source>
</evidence>
<dbReference type="InterPro" id="IPR045851">
    <property type="entry name" value="AMP-bd_C_sf"/>
</dbReference>
<feature type="transmembrane region" description="Helical" evidence="11">
    <location>
        <begin position="20"/>
        <end position="39"/>
    </location>
</feature>
<keyword evidence="14" id="KW-0969">Cilium</keyword>
<evidence type="ECO:0000256" key="2">
    <source>
        <dbReference type="ARBA" id="ARBA00004651"/>
    </source>
</evidence>
<evidence type="ECO:0000256" key="11">
    <source>
        <dbReference type="SAM" id="Phobius"/>
    </source>
</evidence>
<protein>
    <recommendedName>
        <fullName evidence="9">Flagellar M-ring protein</fullName>
    </recommendedName>
</protein>
<comment type="similarity">
    <text evidence="3 9">Belongs to the FliF family.</text>
</comment>
<comment type="function">
    <text evidence="9">The M ring may be actively involved in energy transduction.</text>
</comment>
<comment type="subcellular location">
    <subcellularLocation>
        <location evidence="1 9">Bacterial flagellum basal body</location>
    </subcellularLocation>
    <subcellularLocation>
        <location evidence="2">Cell membrane</location>
        <topology evidence="2">Multi-pass membrane protein</topology>
    </subcellularLocation>
</comment>
<accession>A0A6P2S4A4</accession>
<proteinExistence type="inferred from homology"/>
<dbReference type="PANTHER" id="PTHR30046:SF0">
    <property type="entry name" value="FLAGELLAR M-RING PROTEIN"/>
    <property type="match status" value="1"/>
</dbReference>